<dbReference type="Proteomes" id="UP000684084">
    <property type="component" value="Unassembled WGS sequence"/>
</dbReference>
<dbReference type="InterPro" id="IPR001245">
    <property type="entry name" value="Ser-Thr/Tyr_kinase_cat_dom"/>
</dbReference>
<dbReference type="Pfam" id="PF08238">
    <property type="entry name" value="Sel1"/>
    <property type="match status" value="2"/>
</dbReference>
<dbReference type="SMART" id="SM00219">
    <property type="entry name" value="TyrKc"/>
    <property type="match status" value="3"/>
</dbReference>
<dbReference type="PROSITE" id="PS00109">
    <property type="entry name" value="PROTEIN_KINASE_TYR"/>
    <property type="match status" value="2"/>
</dbReference>
<accession>A0A915ZDV8</accession>
<dbReference type="Pfam" id="PF07714">
    <property type="entry name" value="PK_Tyr_Ser-Thr"/>
    <property type="match status" value="3"/>
</dbReference>
<dbReference type="PANTHER" id="PTHR44329">
    <property type="entry name" value="SERINE/THREONINE-PROTEIN KINASE TNNI3K-RELATED"/>
    <property type="match status" value="1"/>
</dbReference>
<name>A0A915ZDV8_9GLOM</name>
<sequence length="2108" mass="246176">MSNNIEINTNEWINWIKEAVNKDLLKYYDYKYFSDIQEIGPGRFGKVFRANWRNSNYLALKCASVKDIVHELKLQKEINFHDNIIKFCGVTVESENKNGQNGLVENYMLVMEYANGGTLKEYLKKNFKNLNWDDKYNLAYQLSCGISCLHNEGIVHHDLHSRNVLVHRDTIKLTDFGFSERIDTSSASSKQSDVYGIVPYVDPVKLREKKCSLNEKSDVYSTGEREKPTPDTPEDYVKIYTECWDDPITSTDELSSKMSLSNEIILEELQNFQDNFSKVVSHKKFLALINEFENILDEVDEIAREAEHNKQICELFRGRVYDMEYYIKLMFSPKNRDCQVDHFSITLQPNRLDYRIVTPFSLSQGNTIFFNSRSKNGIKLINWSYNSIKIEIIKPIINVNGSKKVNSVSNVISYSGDYTIDIFNVSSDYQNPKVDNEKEVEYSFGLIGYNLTKENFDSIYVNIMKWMKEFIVNKYFELTNIKKKIAIDLVNIPDIYSIDESCLNIMKPTTNLKEFLIPNDGKRCDNNSNYGDYTMKYKICLNKNDIEPSEEFKQAIEQAIEGMKPLIFLKDLFDEYGLFFPLSIILGKSLKNTLPNSSLPFNFENFENLEKVDLESPPSFTSLRSFLRKLNISYSLPKKGIFVKISDLSDWIRNIDNNLEIIEFDNVIPLYEILEAGQQRKIDYILNTKDNFKIIMTGLADLKDFNIDTENEKRINIDPTLEDGNYEVFGSIISKKSHSRLDEFFVTFKLYDFSGFSAIINKLLETNANIKECYILWIIIGNPSSLSVFSPKNRDCQVDYFSITLQPNLLDYRIVTPFSLPQGSTIFFNSHLPNFEPNNGIKLVNWSYNSIKIEIIKPIINVNELNKVYSASSVISNSYDYKIDILCISSNYKNFKIDNEKEDEVPIWSIGHNLTKENFVKELMIIFPFTIPFTKFLPLIDEIRNIRNEVIEITQAAEYNKRICNALKQRVHAVDLAVFDLKVQRNNQEYFGGNNYLHLQNLITIITNIKKFMKNISQMITLLKLKYILPENIEKILKELCEDFDVCIIKIEASNFTTTIKDEIRPEEDEQNLKADQDDLNKYFGQIVGVDDKDKEEMISKINKISIMKSTMEKLLDKQLDNEYNQKKSQSKIDEIFQAHQIIFSDYKKTDKKPRKDGIVTKWVSVKNEEEEYAFKSISEENKISVQNQVIIFRELHNCQNIIKFYGLTNYENKWYLVTEWAEHGNLREFYTNNKNLFDPKLKLRISLDIARGLNFLRTVEILHRDIRAENVLITNSNTAKLTNFKSSRSYKADTLNQSHNIEQIRYCAPEILQRTPGFKYNNKCEVYSFGILLWEISEEKTPYENHDDFLEITRLVLEKYRESFSENNQMPDEFKNLALDAVDHNPESRPKLTTMFIVLSDCLESFDSHTSSSKYMTHAAEETKKHEMFGLITEIRDLLDKIGELVQAAEHNKRICKALKQRVCVVYLAILDLKIHGDDKECFNENNRQCLQNLVDVIKKIREFVADISQMTTLLKSNYNQPKNIEKTFKELCKEFDNYIIGVNSSKFNTTIKNKIHPEEEAEALKADQDELNNYFEIAEIGVDNEDHKKKLLKVNKMNNDMEEFLDKQVEIENNSKINQSKNDEIFQENQLIFSDYKRTDKEPRKDGNVTKWVNVKNEDEEYAFKSISEKDKRSVQNQVTILRELHDWQNIIKFYGLINDGNKWYLVTEWAEHGNLREFYTNNKNSFDTKLKLRVSLDIARGLNFLRTVEILHRDLSAENVLITLKNTKNTAKLTNFKISRSYNADTLNQLRNLEQIRYCAPELLERTPGFKYNNKCEVYSFGILLWEISEERTPYENQNDFIEIVKLVLDKYREPFSENSQKMPDEFKNLALDAVNHDPEFRPKITTMFEILSNCFKSFENSLHMPLQDKKKVLPKHVPKLPDFESFNYMTLAEAAKQHKRVDKHGKLLGDVKTAYKCFEAYANSNTTTRNQIMAKYYKAYYISKGFVEGPPDKEKIVAELFKEVADDEANEFPDAKLRYGICLYSGKGVEKDLSEALKYFEQAAENGYMVAMYNAGKLYYEGVSSEIGRNVEKNVDKAIYYMRLANYHNYELAIKFCKDHNISL</sequence>
<dbReference type="EMBL" id="CAGKOT010000028">
    <property type="protein sequence ID" value="CAB5371001.1"/>
    <property type="molecule type" value="Genomic_DNA"/>
</dbReference>
<feature type="domain" description="Protein kinase" evidence="3">
    <location>
        <begin position="1613"/>
        <end position="1910"/>
    </location>
</feature>
<keyword evidence="1" id="KW-0547">Nucleotide-binding</keyword>
<dbReference type="InterPro" id="IPR008266">
    <property type="entry name" value="Tyr_kinase_AS"/>
</dbReference>
<dbReference type="InterPro" id="IPR051681">
    <property type="entry name" value="Ser/Thr_Kinases-Pseudokinases"/>
</dbReference>
<dbReference type="GO" id="GO:0097527">
    <property type="term" value="P:necroptotic signaling pathway"/>
    <property type="evidence" value="ECO:0007669"/>
    <property type="project" value="TreeGrafter"/>
</dbReference>
<feature type="domain" description="Protein kinase" evidence="3">
    <location>
        <begin position="33"/>
        <end position="326"/>
    </location>
</feature>
<evidence type="ECO:0000313" key="4">
    <source>
        <dbReference type="EMBL" id="CAB5371001.1"/>
    </source>
</evidence>
<keyword evidence="2" id="KW-0067">ATP-binding</keyword>
<evidence type="ECO:0000256" key="2">
    <source>
        <dbReference type="ARBA" id="ARBA00022840"/>
    </source>
</evidence>
<dbReference type="GO" id="GO:0005524">
    <property type="term" value="F:ATP binding"/>
    <property type="evidence" value="ECO:0007669"/>
    <property type="project" value="UniProtKB-KW"/>
</dbReference>
<evidence type="ECO:0000256" key="1">
    <source>
        <dbReference type="ARBA" id="ARBA00022741"/>
    </source>
</evidence>
<proteinExistence type="predicted"/>
<dbReference type="PROSITE" id="PS50011">
    <property type="entry name" value="PROTEIN_KINASE_DOM"/>
    <property type="match status" value="3"/>
</dbReference>
<organism evidence="4 5">
    <name type="scientific">Rhizophagus irregularis</name>
    <dbReference type="NCBI Taxonomy" id="588596"/>
    <lineage>
        <taxon>Eukaryota</taxon>
        <taxon>Fungi</taxon>
        <taxon>Fungi incertae sedis</taxon>
        <taxon>Mucoromycota</taxon>
        <taxon>Glomeromycotina</taxon>
        <taxon>Glomeromycetes</taxon>
        <taxon>Glomerales</taxon>
        <taxon>Glomeraceae</taxon>
        <taxon>Rhizophagus</taxon>
    </lineage>
</organism>
<dbReference type="VEuPathDB" id="FungiDB:RhiirFUN_005105"/>
<dbReference type="InterPro" id="IPR000719">
    <property type="entry name" value="Prot_kinase_dom"/>
</dbReference>
<comment type="caution">
    <text evidence="4">The sequence shown here is derived from an EMBL/GenBank/DDBJ whole genome shotgun (WGS) entry which is preliminary data.</text>
</comment>
<gene>
    <name evidence="4" type="ORF">CHRIB12_LOCUS12921</name>
</gene>
<protein>
    <recommendedName>
        <fullName evidence="3">Protein kinase domain-containing protein</fullName>
    </recommendedName>
</protein>
<evidence type="ECO:0000259" key="3">
    <source>
        <dbReference type="PROSITE" id="PS50011"/>
    </source>
</evidence>
<dbReference type="GO" id="GO:0004713">
    <property type="term" value="F:protein tyrosine kinase activity"/>
    <property type="evidence" value="ECO:0007669"/>
    <property type="project" value="InterPro"/>
</dbReference>
<dbReference type="InterPro" id="IPR059179">
    <property type="entry name" value="MLKL-like_MCAfunc"/>
</dbReference>
<feature type="domain" description="Protein kinase" evidence="3">
    <location>
        <begin position="1122"/>
        <end position="1404"/>
    </location>
</feature>
<dbReference type="InterPro" id="IPR006597">
    <property type="entry name" value="Sel1-like"/>
</dbReference>
<dbReference type="SMART" id="SM00671">
    <property type="entry name" value="SEL1"/>
    <property type="match status" value="2"/>
</dbReference>
<dbReference type="SMART" id="SM00220">
    <property type="entry name" value="S_TKc"/>
    <property type="match status" value="3"/>
</dbReference>
<reference evidence="4" key="1">
    <citation type="submission" date="2020-05" db="EMBL/GenBank/DDBJ databases">
        <authorList>
            <person name="Rincon C."/>
            <person name="Sanders R I."/>
            <person name="Robbins C."/>
            <person name="Chaturvedi A."/>
        </authorList>
    </citation>
    <scope>NUCLEOTIDE SEQUENCE</scope>
    <source>
        <strain evidence="4">CHB12</strain>
    </source>
</reference>
<dbReference type="PANTHER" id="PTHR44329:SF298">
    <property type="entry name" value="MIXED LINEAGE KINASE DOMAIN-LIKE PROTEIN"/>
    <property type="match status" value="1"/>
</dbReference>
<dbReference type="CDD" id="cd21037">
    <property type="entry name" value="MLKL_NTD"/>
    <property type="match status" value="2"/>
</dbReference>
<dbReference type="OrthoDB" id="2332235at2759"/>
<dbReference type="InterPro" id="IPR020635">
    <property type="entry name" value="Tyr_kinase_cat_dom"/>
</dbReference>
<evidence type="ECO:0000313" key="5">
    <source>
        <dbReference type="Proteomes" id="UP000684084"/>
    </source>
</evidence>